<dbReference type="PANTHER" id="PTHR18919:SF107">
    <property type="entry name" value="ACETYL-COA ACETYLTRANSFERASE, CYTOSOLIC"/>
    <property type="match status" value="1"/>
</dbReference>
<dbReference type="SUPFAM" id="SSF53901">
    <property type="entry name" value="Thiolase-like"/>
    <property type="match status" value="2"/>
</dbReference>
<evidence type="ECO:0000259" key="8">
    <source>
        <dbReference type="Pfam" id="PF00108"/>
    </source>
</evidence>
<dbReference type="KEGG" id="bths:CNY62_01720"/>
<dbReference type="AlphaFoldDB" id="A0A1D2KQ86"/>
<evidence type="ECO:0000256" key="7">
    <source>
        <dbReference type="RuleBase" id="RU003557"/>
    </source>
</evidence>
<dbReference type="STRING" id="2756.BFR44_01855"/>
<dbReference type="InterPro" id="IPR020615">
    <property type="entry name" value="Thiolase_acyl_enz_int_AS"/>
</dbReference>
<dbReference type="PROSITE" id="PS00098">
    <property type="entry name" value="THIOLASE_1"/>
    <property type="match status" value="1"/>
</dbReference>
<proteinExistence type="inferred from homology"/>
<dbReference type="PANTHER" id="PTHR18919">
    <property type="entry name" value="ACETYL-COA C-ACYLTRANSFERASE"/>
    <property type="match status" value="1"/>
</dbReference>
<dbReference type="InterPro" id="IPR016039">
    <property type="entry name" value="Thiolase-like"/>
</dbReference>
<dbReference type="InterPro" id="IPR020617">
    <property type="entry name" value="Thiolase_C"/>
</dbReference>
<dbReference type="InterPro" id="IPR020616">
    <property type="entry name" value="Thiolase_N"/>
</dbReference>
<protein>
    <recommendedName>
        <fullName evidence="2">acetyl-CoA C-acetyltransferase</fullName>
        <ecNumber evidence="2">2.3.1.9</ecNumber>
    </recommendedName>
    <alternativeName>
        <fullName evidence="5">Acetoacetyl-CoA thiolase</fullName>
    </alternativeName>
</protein>
<dbReference type="EMBL" id="CP023483">
    <property type="protein sequence ID" value="ATF25204.1"/>
    <property type="molecule type" value="Genomic_DNA"/>
</dbReference>
<reference evidence="13" key="3">
    <citation type="submission" date="2018-04" db="EMBL/GenBank/DDBJ databases">
        <authorList>
            <person name="Illikoud N."/>
        </authorList>
    </citation>
    <scope>NUCLEOTIDE SEQUENCE [LARGE SCALE GENOMIC DNA]</scope>
</reference>
<accession>A0A1D2KQ86</accession>
<dbReference type="EC" id="2.3.1.9" evidence="2"/>
<dbReference type="Proteomes" id="UP000243591">
    <property type="component" value="Chromosome"/>
</dbReference>
<keyword evidence="4 7" id="KW-0012">Acyltransferase</keyword>
<dbReference type="InterPro" id="IPR002155">
    <property type="entry name" value="Thiolase"/>
</dbReference>
<evidence type="ECO:0000256" key="6">
    <source>
        <dbReference type="PIRSR" id="PIRSR000429-1"/>
    </source>
</evidence>
<reference evidence="11" key="2">
    <citation type="submission" date="2018-04" db="EMBL/GenBank/DDBJ databases">
        <authorList>
            <person name="Go L.Y."/>
            <person name="Mitchell J.A."/>
        </authorList>
    </citation>
    <scope>NUCLEOTIDE SEQUENCE</scope>
    <source>
        <strain evidence="11">BSAS1 3</strain>
    </source>
</reference>
<dbReference type="Proteomes" id="UP000270190">
    <property type="component" value="Unassembled WGS sequence"/>
</dbReference>
<organism evidence="10 12">
    <name type="scientific">Brochothrix thermosphacta</name>
    <name type="common">Microbacterium thermosphactum</name>
    <dbReference type="NCBI Taxonomy" id="2756"/>
    <lineage>
        <taxon>Bacteria</taxon>
        <taxon>Bacillati</taxon>
        <taxon>Bacillota</taxon>
        <taxon>Bacilli</taxon>
        <taxon>Bacillales</taxon>
        <taxon>Listeriaceae</taxon>
        <taxon>Brochothrix</taxon>
    </lineage>
</organism>
<feature type="domain" description="Thiolase C-terminal" evidence="9">
    <location>
        <begin position="267"/>
        <end position="386"/>
    </location>
</feature>
<dbReference type="FunFam" id="3.40.47.10:FF:000010">
    <property type="entry name" value="Acetyl-CoA acetyltransferase (Thiolase)"/>
    <property type="match status" value="1"/>
</dbReference>
<sequence>MKDIVIVSTARSPIGKFGGMFKDVSAVELGSNVIKTALQRANISPESVDQVILGNVLQAGLGQNPARQAAIHAGIPHSAPAMTVNEVCGSGLKAVILGRQAIQLGEATTVVVGGTENMTQAPLLLNRYDKEAFAPEKLTDSMFFDGLTDAFGHYAMGITAENAADHHHITREQQDLFAYESQQKAAKAQQEGLFDKEISPVTLADGTVVTRDESIRPQTTLEKLSTLKTVFKREGSVTAGNSSTINDGASALVLMDKETAIAQNIPYLATIKASAEIGMDPAMMGYAPFYAVNALLEKADLSIDKIDLFELNEAFAAQSLAVVTDLKIPANKININGGAIALGHPIGASGARILTTLITNLEQTNTHTGIAGLCVGGGIGLALLVTRD</sequence>
<evidence type="ECO:0000259" key="9">
    <source>
        <dbReference type="Pfam" id="PF02803"/>
    </source>
</evidence>
<feature type="active site" description="Proton acceptor" evidence="6">
    <location>
        <position position="344"/>
    </location>
</feature>
<dbReference type="Pfam" id="PF00108">
    <property type="entry name" value="Thiolase_N"/>
    <property type="match status" value="1"/>
</dbReference>
<dbReference type="Gene3D" id="3.40.47.10">
    <property type="match status" value="2"/>
</dbReference>
<keyword evidence="3 7" id="KW-0808">Transferase</keyword>
<dbReference type="EMBL" id="OUNC01000002">
    <property type="protein sequence ID" value="SPP26576.1"/>
    <property type="molecule type" value="Genomic_DNA"/>
</dbReference>
<dbReference type="InterPro" id="IPR020613">
    <property type="entry name" value="Thiolase_CS"/>
</dbReference>
<gene>
    <name evidence="11" type="primary">mevB</name>
    <name evidence="11" type="ORF">BTBSAS_100045</name>
    <name evidence="10" type="ORF">CNY62_01720</name>
</gene>
<evidence type="ECO:0000256" key="4">
    <source>
        <dbReference type="ARBA" id="ARBA00023315"/>
    </source>
</evidence>
<keyword evidence="12" id="KW-1185">Reference proteome</keyword>
<evidence type="ECO:0000313" key="11">
    <source>
        <dbReference type="EMBL" id="SPP26576.1"/>
    </source>
</evidence>
<evidence type="ECO:0000256" key="5">
    <source>
        <dbReference type="ARBA" id="ARBA00030755"/>
    </source>
</evidence>
<dbReference type="InterPro" id="IPR020610">
    <property type="entry name" value="Thiolase_AS"/>
</dbReference>
<dbReference type="PIRSF" id="PIRSF000429">
    <property type="entry name" value="Ac-CoA_Ac_transf"/>
    <property type="match status" value="1"/>
</dbReference>
<name>A0A1D2KQ86_BROTH</name>
<dbReference type="GO" id="GO:0003985">
    <property type="term" value="F:acetyl-CoA C-acetyltransferase activity"/>
    <property type="evidence" value="ECO:0007669"/>
    <property type="project" value="UniProtKB-EC"/>
</dbReference>
<feature type="domain" description="Thiolase N-terminal" evidence="8">
    <location>
        <begin position="4"/>
        <end position="257"/>
    </location>
</feature>
<evidence type="ECO:0000313" key="13">
    <source>
        <dbReference type="Proteomes" id="UP000270190"/>
    </source>
</evidence>
<reference evidence="10 12" key="1">
    <citation type="submission" date="2017-09" db="EMBL/GenBank/DDBJ databases">
        <title>Complete Genome Sequences of Two Strains of the Meat Spoilage Bacterium Brochothrix thermosphacta Isolated from Ground Chicken.</title>
        <authorList>
            <person name="Paoli G.C."/>
            <person name="Wijey C."/>
            <person name="Chen C.-Y."/>
            <person name="Nguyen L."/>
            <person name="Yan X."/>
            <person name="Irwin P.L."/>
        </authorList>
    </citation>
    <scope>NUCLEOTIDE SEQUENCE [LARGE SCALE GENOMIC DNA]</scope>
    <source>
        <strain evidence="10 12">BI</strain>
    </source>
</reference>
<dbReference type="Pfam" id="PF02803">
    <property type="entry name" value="Thiolase_C"/>
    <property type="match status" value="1"/>
</dbReference>
<dbReference type="CDD" id="cd00751">
    <property type="entry name" value="thiolase"/>
    <property type="match status" value="1"/>
</dbReference>
<feature type="active site" description="Proton acceptor" evidence="6">
    <location>
        <position position="374"/>
    </location>
</feature>
<dbReference type="OrthoDB" id="9764892at2"/>
<comment type="similarity">
    <text evidence="1 7">Belongs to the thiolase-like superfamily. Thiolase family.</text>
</comment>
<dbReference type="PROSITE" id="PS00737">
    <property type="entry name" value="THIOLASE_2"/>
    <property type="match status" value="1"/>
</dbReference>
<evidence type="ECO:0000256" key="1">
    <source>
        <dbReference type="ARBA" id="ARBA00010982"/>
    </source>
</evidence>
<evidence type="ECO:0000313" key="12">
    <source>
        <dbReference type="Proteomes" id="UP000243591"/>
    </source>
</evidence>
<feature type="active site" description="Acyl-thioester intermediate" evidence="6">
    <location>
        <position position="88"/>
    </location>
</feature>
<evidence type="ECO:0000256" key="3">
    <source>
        <dbReference type="ARBA" id="ARBA00022679"/>
    </source>
</evidence>
<evidence type="ECO:0000256" key="2">
    <source>
        <dbReference type="ARBA" id="ARBA00012705"/>
    </source>
</evidence>
<dbReference type="NCBIfam" id="TIGR01930">
    <property type="entry name" value="AcCoA-C-Actrans"/>
    <property type="match status" value="1"/>
</dbReference>
<dbReference type="RefSeq" id="WP_069125250.1">
    <property type="nucleotide sequence ID" value="NZ_CBCPKC010000002.1"/>
</dbReference>
<evidence type="ECO:0000313" key="10">
    <source>
        <dbReference type="EMBL" id="ATF25204.1"/>
    </source>
</evidence>
<dbReference type="PROSITE" id="PS00099">
    <property type="entry name" value="THIOLASE_3"/>
    <property type="match status" value="1"/>
</dbReference>